<protein>
    <submittedName>
        <fullName evidence="6">DegT/DnrJ/EryC1/StrS aminotransferase</fullName>
    </submittedName>
</protein>
<dbReference type="GO" id="GO:0030170">
    <property type="term" value="F:pyridoxal phosphate binding"/>
    <property type="evidence" value="ECO:0007669"/>
    <property type="project" value="TreeGrafter"/>
</dbReference>
<dbReference type="EMBL" id="FUHW01000044">
    <property type="protein sequence ID" value="SJM71677.1"/>
    <property type="molecule type" value="Genomic_DNA"/>
</dbReference>
<dbReference type="InterPro" id="IPR015422">
    <property type="entry name" value="PyrdxlP-dep_Trfase_small"/>
</dbReference>
<accession>A0A1R4GTY8</accession>
<feature type="active site" description="Proton acceptor" evidence="3">
    <location>
        <position position="188"/>
    </location>
</feature>
<evidence type="ECO:0000313" key="7">
    <source>
        <dbReference type="Proteomes" id="UP000195913"/>
    </source>
</evidence>
<dbReference type="Gene3D" id="3.40.640.10">
    <property type="entry name" value="Type I PLP-dependent aspartate aminotransferase-like (Major domain)"/>
    <property type="match status" value="1"/>
</dbReference>
<dbReference type="InterPro" id="IPR015421">
    <property type="entry name" value="PyrdxlP-dep_Trfase_major"/>
</dbReference>
<keyword evidence="1 4" id="KW-0663">Pyridoxal phosphate</keyword>
<dbReference type="PANTHER" id="PTHR30244">
    <property type="entry name" value="TRANSAMINASE"/>
    <property type="match status" value="1"/>
</dbReference>
<reference evidence="6 7" key="1">
    <citation type="submission" date="2017-02" db="EMBL/GenBank/DDBJ databases">
        <authorList>
            <person name="Peterson S.W."/>
        </authorList>
    </citation>
    <scope>NUCLEOTIDE SEQUENCE [LARGE SCALE GENOMIC DNA]</scope>
    <source>
        <strain evidence="6 7">B Ar 00.02</strain>
    </source>
</reference>
<dbReference type="GO" id="GO:0000271">
    <property type="term" value="P:polysaccharide biosynthetic process"/>
    <property type="evidence" value="ECO:0007669"/>
    <property type="project" value="TreeGrafter"/>
</dbReference>
<evidence type="ECO:0000313" key="6">
    <source>
        <dbReference type="EMBL" id="SJM71677.1"/>
    </source>
</evidence>
<proteinExistence type="inferred from homology"/>
<dbReference type="Proteomes" id="UP000195913">
    <property type="component" value="Unassembled WGS sequence"/>
</dbReference>
<keyword evidence="7" id="KW-1185">Reference proteome</keyword>
<keyword evidence="6" id="KW-0808">Transferase</keyword>
<comment type="similarity">
    <text evidence="2 5">Belongs to the DegT/DnrJ/EryC1 family.</text>
</comment>
<evidence type="ECO:0000256" key="3">
    <source>
        <dbReference type="PIRSR" id="PIRSR000390-1"/>
    </source>
</evidence>
<dbReference type="PANTHER" id="PTHR30244:SF36">
    <property type="entry name" value="3-OXO-GLUCOSE-6-PHOSPHATE:GLUTAMATE AMINOTRANSFERASE"/>
    <property type="match status" value="1"/>
</dbReference>
<dbReference type="Gene3D" id="3.90.1150.10">
    <property type="entry name" value="Aspartate Aminotransferase, domain 1"/>
    <property type="match status" value="1"/>
</dbReference>
<dbReference type="Pfam" id="PF01041">
    <property type="entry name" value="DegT_DnrJ_EryC1"/>
    <property type="match status" value="1"/>
</dbReference>
<keyword evidence="6" id="KW-0032">Aminotransferase</keyword>
<feature type="modified residue" description="N6-(pyridoxal phosphate)lysine" evidence="4">
    <location>
        <position position="188"/>
    </location>
</feature>
<dbReference type="GO" id="GO:0008483">
    <property type="term" value="F:transaminase activity"/>
    <property type="evidence" value="ECO:0007669"/>
    <property type="project" value="UniProtKB-KW"/>
</dbReference>
<dbReference type="SUPFAM" id="SSF53383">
    <property type="entry name" value="PLP-dependent transferases"/>
    <property type="match status" value="1"/>
</dbReference>
<gene>
    <name evidence="6" type="ORF">FM101_13690</name>
</gene>
<dbReference type="RefSeq" id="WP_087000536.1">
    <property type="nucleotide sequence ID" value="NZ_FUHW01000044.1"/>
</dbReference>
<name>A0A1R4GTY8_9MICC</name>
<evidence type="ECO:0000256" key="4">
    <source>
        <dbReference type="PIRSR" id="PIRSR000390-2"/>
    </source>
</evidence>
<dbReference type="InterPro" id="IPR000653">
    <property type="entry name" value="DegT/StrS_aminotransferase"/>
</dbReference>
<dbReference type="AlphaFoldDB" id="A0A1R4GTY8"/>
<evidence type="ECO:0000256" key="1">
    <source>
        <dbReference type="ARBA" id="ARBA00022898"/>
    </source>
</evidence>
<evidence type="ECO:0000256" key="2">
    <source>
        <dbReference type="ARBA" id="ARBA00037999"/>
    </source>
</evidence>
<dbReference type="InterPro" id="IPR015424">
    <property type="entry name" value="PyrdxlP-dep_Trfase"/>
</dbReference>
<sequence>MNTTIPLVDLGAQQLEIDEEVMTGLKEIFATTSFIGGAAVNRFEQSYADYLGARHCIGVGNGTDALELALRAAGVTAGGEVILPANTFIATAEAVCRLGAVPVLVDVDPEHLLIDPECVRATVSERTQAIVPVHLFGQTAFVEQLEPIAASCGAVIIEDAAQSQGATRFGRAAGTLGVAAGTSFYPGKNLGAAGDAGAVLTENDAVAAQVRLLSAHGSAQKYEHSAVGMNSRLDTVQAVVLNAKLARLERWNERRRQAAERYGALLSAVDGVELPRQAEGNQDVWHLYVVRVDDRDRVLAELNEAGIGAGIHYPTPVHLTEAFADLGLDEGTYPVAEEAAGRILSLPLYPHITEEQQQRVVDVLAATVS</sequence>
<dbReference type="PIRSF" id="PIRSF000390">
    <property type="entry name" value="PLP_StrS"/>
    <property type="match status" value="1"/>
</dbReference>
<evidence type="ECO:0000256" key="5">
    <source>
        <dbReference type="RuleBase" id="RU004508"/>
    </source>
</evidence>
<organism evidence="6 7">
    <name type="scientific">Arthrobacter rhombi</name>
    <dbReference type="NCBI Taxonomy" id="71253"/>
    <lineage>
        <taxon>Bacteria</taxon>
        <taxon>Bacillati</taxon>
        <taxon>Actinomycetota</taxon>
        <taxon>Actinomycetes</taxon>
        <taxon>Micrococcales</taxon>
        <taxon>Micrococcaceae</taxon>
        <taxon>Arthrobacter</taxon>
    </lineage>
</organism>
<dbReference type="CDD" id="cd00616">
    <property type="entry name" value="AHBA_syn"/>
    <property type="match status" value="1"/>
</dbReference>